<organism evidence="1 2">
    <name type="scientific">Paenibacillus rhizovicinus</name>
    <dbReference type="NCBI Taxonomy" id="2704463"/>
    <lineage>
        <taxon>Bacteria</taxon>
        <taxon>Bacillati</taxon>
        <taxon>Bacillota</taxon>
        <taxon>Bacilli</taxon>
        <taxon>Bacillales</taxon>
        <taxon>Paenibacillaceae</taxon>
        <taxon>Paenibacillus</taxon>
    </lineage>
</organism>
<geneLocation type="plasmid" evidence="1 2">
    <name>unnamed1</name>
</geneLocation>
<evidence type="ECO:0000313" key="2">
    <source>
        <dbReference type="Proteomes" id="UP000479114"/>
    </source>
</evidence>
<evidence type="ECO:0000313" key="1">
    <source>
        <dbReference type="EMBL" id="QHW35419.1"/>
    </source>
</evidence>
<name>A0A6C0PA99_9BACL</name>
<dbReference type="RefSeq" id="WP_162645566.1">
    <property type="nucleotide sequence ID" value="NZ_CP048287.1"/>
</dbReference>
<dbReference type="KEGG" id="prz:GZH47_31455"/>
<dbReference type="EMBL" id="CP048287">
    <property type="protein sequence ID" value="QHW35419.1"/>
    <property type="molecule type" value="Genomic_DNA"/>
</dbReference>
<dbReference type="AlphaFoldDB" id="A0A6C0PA99"/>
<keyword evidence="2" id="KW-1185">Reference proteome</keyword>
<gene>
    <name evidence="1" type="ORF">GZH47_31455</name>
</gene>
<proteinExistence type="predicted"/>
<protein>
    <submittedName>
        <fullName evidence="1">Uncharacterized protein</fullName>
    </submittedName>
</protein>
<dbReference type="Proteomes" id="UP000479114">
    <property type="component" value="Plasmid unnamed1"/>
</dbReference>
<reference evidence="1 2" key="1">
    <citation type="submission" date="2020-02" db="EMBL/GenBank/DDBJ databases">
        <title>Paenibacillus sp. nov., isolated from rhizosphere soil of tomato.</title>
        <authorList>
            <person name="Weon H.-Y."/>
            <person name="Lee S.A."/>
        </authorList>
    </citation>
    <scope>NUCLEOTIDE SEQUENCE [LARGE SCALE GENOMIC DNA]</scope>
    <source>
        <strain evidence="1 2">14171R-81</strain>
        <plasmid evidence="1 2">unnamed1</plasmid>
    </source>
</reference>
<accession>A0A6C0PA99</accession>
<keyword evidence="1" id="KW-0614">Plasmid</keyword>
<sequence length="118" mass="13784">MANGSELSVFPFKVRVVFRGSTKKDLIITINEIGAPKKFTTFANFISYIERRSSTDKEYLFEGYTYAFKAKDVSGYALYAETDDELEKIRDKFQEIEKREDNEYTLEQLFEQIRSTSS</sequence>